<reference evidence="10 11" key="1">
    <citation type="submission" date="2021-08" db="EMBL/GenBank/DDBJ databases">
        <title>Genomic Architecture of Streptomyces flavotricini NGL1 and Streptomyces erythrochromogenes HMS4 With Differential Plant Beneficial attributes and laccase production capabilities.</title>
        <authorList>
            <person name="Salwan R."/>
            <person name="Kaur R."/>
            <person name="Sharma V."/>
        </authorList>
    </citation>
    <scope>NUCLEOTIDE SEQUENCE [LARGE SCALE GENOMIC DNA]</scope>
    <source>
        <strain evidence="10 11">NGL1</strain>
    </source>
</reference>
<comment type="subcellular location">
    <subcellularLocation>
        <location evidence="1">Cell membrane</location>
        <topology evidence="1">Multi-pass membrane protein</topology>
    </subcellularLocation>
</comment>
<dbReference type="InterPro" id="IPR027417">
    <property type="entry name" value="P-loop_NTPase"/>
</dbReference>
<keyword evidence="5 7" id="KW-1133">Transmembrane helix</keyword>
<comment type="caution">
    <text evidence="10">The sequence shown here is derived from an EMBL/GenBank/DDBJ whole genome shotgun (WGS) entry which is preliminary data.</text>
</comment>
<evidence type="ECO:0000256" key="2">
    <source>
        <dbReference type="ARBA" id="ARBA00022692"/>
    </source>
</evidence>
<dbReference type="PROSITE" id="PS50929">
    <property type="entry name" value="ABC_TM1F"/>
    <property type="match status" value="1"/>
</dbReference>
<evidence type="ECO:0000259" key="8">
    <source>
        <dbReference type="PROSITE" id="PS50893"/>
    </source>
</evidence>
<dbReference type="InterPro" id="IPR036640">
    <property type="entry name" value="ABC1_TM_sf"/>
</dbReference>
<dbReference type="RefSeq" id="WP_229339906.1">
    <property type="nucleotide sequence ID" value="NZ_JAINUL010000001.1"/>
</dbReference>
<dbReference type="InterPro" id="IPR039421">
    <property type="entry name" value="Type_1_exporter"/>
</dbReference>
<dbReference type="GO" id="GO:0005524">
    <property type="term" value="F:ATP binding"/>
    <property type="evidence" value="ECO:0007669"/>
    <property type="project" value="UniProtKB-KW"/>
</dbReference>
<evidence type="ECO:0000259" key="9">
    <source>
        <dbReference type="PROSITE" id="PS50929"/>
    </source>
</evidence>
<evidence type="ECO:0000256" key="3">
    <source>
        <dbReference type="ARBA" id="ARBA00022741"/>
    </source>
</evidence>
<evidence type="ECO:0000313" key="10">
    <source>
        <dbReference type="EMBL" id="MCC0098303.1"/>
    </source>
</evidence>
<keyword evidence="4 10" id="KW-0067">ATP-binding</keyword>
<evidence type="ECO:0000256" key="6">
    <source>
        <dbReference type="ARBA" id="ARBA00023136"/>
    </source>
</evidence>
<feature type="transmembrane region" description="Helical" evidence="7">
    <location>
        <begin position="112"/>
        <end position="135"/>
    </location>
</feature>
<evidence type="ECO:0000256" key="5">
    <source>
        <dbReference type="ARBA" id="ARBA00022989"/>
    </source>
</evidence>
<keyword evidence="2 7" id="KW-0812">Transmembrane</keyword>
<dbReference type="PROSITE" id="PS50893">
    <property type="entry name" value="ABC_TRANSPORTER_2"/>
    <property type="match status" value="1"/>
</dbReference>
<keyword evidence="3" id="KW-0547">Nucleotide-binding</keyword>
<dbReference type="InterPro" id="IPR017871">
    <property type="entry name" value="ABC_transporter-like_CS"/>
</dbReference>
<proteinExistence type="predicted"/>
<dbReference type="Pfam" id="PF00005">
    <property type="entry name" value="ABC_tran"/>
    <property type="match status" value="1"/>
</dbReference>
<evidence type="ECO:0000256" key="4">
    <source>
        <dbReference type="ARBA" id="ARBA00022840"/>
    </source>
</evidence>
<dbReference type="CDD" id="cd18547">
    <property type="entry name" value="ABC_6TM_Tm288_like"/>
    <property type="match status" value="1"/>
</dbReference>
<dbReference type="PANTHER" id="PTHR43394">
    <property type="entry name" value="ATP-DEPENDENT PERMEASE MDL1, MITOCHONDRIAL"/>
    <property type="match status" value="1"/>
</dbReference>
<protein>
    <submittedName>
        <fullName evidence="10">ABC transporter ATP-binding protein/permease</fullName>
    </submittedName>
</protein>
<dbReference type="InterPro" id="IPR003593">
    <property type="entry name" value="AAA+_ATPase"/>
</dbReference>
<dbReference type="Pfam" id="PF00664">
    <property type="entry name" value="ABC_membrane"/>
    <property type="match status" value="1"/>
</dbReference>
<dbReference type="InterPro" id="IPR003439">
    <property type="entry name" value="ABC_transporter-like_ATP-bd"/>
</dbReference>
<dbReference type="InterPro" id="IPR011527">
    <property type="entry name" value="ABC1_TM_dom"/>
</dbReference>
<dbReference type="EMBL" id="JAINUL010000001">
    <property type="protein sequence ID" value="MCC0098303.1"/>
    <property type="molecule type" value="Genomic_DNA"/>
</dbReference>
<feature type="transmembrane region" description="Helical" evidence="7">
    <location>
        <begin position="37"/>
        <end position="58"/>
    </location>
</feature>
<evidence type="ECO:0000256" key="7">
    <source>
        <dbReference type="SAM" id="Phobius"/>
    </source>
</evidence>
<feature type="domain" description="ABC transporter" evidence="8">
    <location>
        <begin position="395"/>
        <end position="630"/>
    </location>
</feature>
<keyword evidence="6 7" id="KW-0472">Membrane</keyword>
<dbReference type="Proteomes" id="UP001520654">
    <property type="component" value="Unassembled WGS sequence"/>
</dbReference>
<dbReference type="SUPFAM" id="SSF90123">
    <property type="entry name" value="ABC transporter transmembrane region"/>
    <property type="match status" value="1"/>
</dbReference>
<keyword evidence="11" id="KW-1185">Reference proteome</keyword>
<evidence type="ECO:0000256" key="1">
    <source>
        <dbReference type="ARBA" id="ARBA00004651"/>
    </source>
</evidence>
<organism evidence="10 11">
    <name type="scientific">Streptomyces flavotricini</name>
    <dbReference type="NCBI Taxonomy" id="66888"/>
    <lineage>
        <taxon>Bacteria</taxon>
        <taxon>Bacillati</taxon>
        <taxon>Actinomycetota</taxon>
        <taxon>Actinomycetes</taxon>
        <taxon>Kitasatosporales</taxon>
        <taxon>Streptomycetaceae</taxon>
        <taxon>Streptomyces</taxon>
    </lineage>
</organism>
<dbReference type="PANTHER" id="PTHR43394:SF7">
    <property type="entry name" value="ABC TRANSPORTER B FAMILY MEMBER 28"/>
    <property type="match status" value="1"/>
</dbReference>
<dbReference type="Gene3D" id="3.40.50.300">
    <property type="entry name" value="P-loop containing nucleotide triphosphate hydrolases"/>
    <property type="match status" value="1"/>
</dbReference>
<accession>A0ABS8EBI3</accession>
<dbReference type="Gene3D" id="1.20.1560.10">
    <property type="entry name" value="ABC transporter type 1, transmembrane domain"/>
    <property type="match status" value="1"/>
</dbReference>
<name>A0ABS8EBI3_9ACTN</name>
<feature type="domain" description="ABC transmembrane type-1" evidence="9">
    <location>
        <begin position="38"/>
        <end position="361"/>
    </location>
</feature>
<dbReference type="SMART" id="SM00382">
    <property type="entry name" value="AAA"/>
    <property type="match status" value="1"/>
</dbReference>
<sequence>MSGPGGRMMMGPAERSMDFKGSGKRLLNQIAQDRGRLWGMVAAVFGSVACSVVGPKILGEATDLVFAGIVGRQMPAGITKEQALDGLRAKGEGGMADMLSGTDFTPGEGIDFGAVGVVAIWALMVFTLAGLLMLVATRLSNHIMNGTVYRMREELQAKLSRLPLSYFDRQKRGEVLSRATNDIDNIGQTLQQTMGQLLNSLLTIVGVLAMMFWISPLLALVALVTIPVSVFVAAKIGKKSQPQFVAQWKSTGALNAHIEEMYSGHTLVKVFGRQKESAAVFAEQNEALYRASFKAQLVSGIMQPVMFFISNINYVLVAVVGGLRVASGTLSIGDVQAFIQYSRQFSMPLTQVASMANLVQSGVASAERVYELLDAEEQEPDAEVPERPERIRGQVTLDKVAFRYEPDKPLIENLSLMVEPGHTVAIVGPTGAGKTTLVNLLMRFYEVTGGEIALDGVDIAKMTREELRGAIGMVLQDTWLFGGTIAENIAYGAAREVTRAEIEEAARAAHADRFIRTLPDGYDTVLDDEGAGVSAGEKQLITIARAFLSDPVILVLDEATSSVDTRTEVLIQKAMARLAHGRTSFVIAHRLSTIRDADVILVMENGSIVEQGTHGELLEAEGAYARLYAAQFAQAVAEVD</sequence>
<gene>
    <name evidence="10" type="ORF">K7B10_26745</name>
</gene>
<evidence type="ECO:0000313" key="11">
    <source>
        <dbReference type="Proteomes" id="UP001520654"/>
    </source>
</evidence>
<dbReference type="PROSITE" id="PS00211">
    <property type="entry name" value="ABC_TRANSPORTER_1"/>
    <property type="match status" value="1"/>
</dbReference>
<dbReference type="SUPFAM" id="SSF52540">
    <property type="entry name" value="P-loop containing nucleoside triphosphate hydrolases"/>
    <property type="match status" value="1"/>
</dbReference>
<feature type="transmembrane region" description="Helical" evidence="7">
    <location>
        <begin position="201"/>
        <end position="234"/>
    </location>
</feature>